<dbReference type="InterPro" id="IPR015421">
    <property type="entry name" value="PyrdxlP-dep_Trfase_major"/>
</dbReference>
<keyword evidence="4" id="KW-0808">Transferase</keyword>
<dbReference type="GO" id="GO:0030170">
    <property type="term" value="F:pyridoxal phosphate binding"/>
    <property type="evidence" value="ECO:0007669"/>
    <property type="project" value="InterPro"/>
</dbReference>
<dbReference type="InterPro" id="IPR004632">
    <property type="entry name" value="4NH2But_aminotransferase_bac"/>
</dbReference>
<dbReference type="Gene3D" id="3.40.640.10">
    <property type="entry name" value="Type I PLP-dependent aspartate aminotransferase-like (Major domain)"/>
    <property type="match status" value="1"/>
</dbReference>
<reference evidence="6" key="1">
    <citation type="submission" date="2020-05" db="EMBL/GenBank/DDBJ databases">
        <authorList>
            <person name="Chiriac C."/>
            <person name="Salcher M."/>
            <person name="Ghai R."/>
            <person name="Kavagutti S V."/>
        </authorList>
    </citation>
    <scope>NUCLEOTIDE SEQUENCE</scope>
</reference>
<protein>
    <submittedName>
        <fullName evidence="6">Unannotated protein</fullName>
    </submittedName>
</protein>
<dbReference type="InterPro" id="IPR050103">
    <property type="entry name" value="Class-III_PLP-dep_AT"/>
</dbReference>
<proteinExistence type="inferred from homology"/>
<dbReference type="PROSITE" id="PS00600">
    <property type="entry name" value="AA_TRANSFER_CLASS_3"/>
    <property type="match status" value="1"/>
</dbReference>
<dbReference type="CDD" id="cd00610">
    <property type="entry name" value="OAT_like"/>
    <property type="match status" value="1"/>
</dbReference>
<dbReference type="GO" id="GO:0009448">
    <property type="term" value="P:gamma-aminobutyric acid metabolic process"/>
    <property type="evidence" value="ECO:0007669"/>
    <property type="project" value="InterPro"/>
</dbReference>
<keyword evidence="3" id="KW-0032">Aminotransferase</keyword>
<sequence length="446" mass="47849">MTVLTQLPQERRLVTAIPGPLSIEALARRTEATSGGLGMAIPVIIERASDAILLDIDGNQIIDLGSGIGVTTVGNSAQRVVERVIEQVQSFTHTCFTVAPYMSYIEVCEALNRLTPGTFKKKSLLVNSGAEAVENAIKIARHYTKRQAIVVFEHSYHGRTNLTMAMTAKNMPYKEGFGPFAPEVYRVPMPYEYRWIGNKKTITADAMDMITHKIEKEIGAHNVAAIIIEPIQGEGGFIVPPKGFLPALSKYSTDNGIIFIADEVQTGFTRTGHMFAVEEENVVPDMIVTAKGIAGGLPLAGITGRAEIMDSVHASGLGGTFGGNPLACAAALGALETMQEDKLVERANHIGKILGDSLRALAAKYPIIGDVRGRGAMQAIELVKAGTLDPNTEAMNAVIKYCQSKGVLILTAGTYSNVIRFLPPVVITDELLKDALSVLEEAFASL</sequence>
<gene>
    <name evidence="6" type="ORF">UFOPK3554_01185</name>
</gene>
<accession>A0A6J7XVY3</accession>
<evidence type="ECO:0000256" key="4">
    <source>
        <dbReference type="ARBA" id="ARBA00022679"/>
    </source>
</evidence>
<dbReference type="NCBIfam" id="TIGR00700">
    <property type="entry name" value="GABAtrnsam"/>
    <property type="match status" value="1"/>
</dbReference>
<dbReference type="InterPro" id="IPR005814">
    <property type="entry name" value="Aminotrans_3"/>
</dbReference>
<dbReference type="SUPFAM" id="SSF53383">
    <property type="entry name" value="PLP-dependent transferases"/>
    <property type="match status" value="1"/>
</dbReference>
<keyword evidence="5" id="KW-0663">Pyridoxal phosphate</keyword>
<name>A0A6J7XVY3_9ZZZZ</name>
<comment type="cofactor">
    <cofactor evidence="1">
        <name>pyridoxal 5'-phosphate</name>
        <dbReference type="ChEBI" id="CHEBI:597326"/>
    </cofactor>
</comment>
<organism evidence="6">
    <name type="scientific">freshwater metagenome</name>
    <dbReference type="NCBI Taxonomy" id="449393"/>
    <lineage>
        <taxon>unclassified sequences</taxon>
        <taxon>metagenomes</taxon>
        <taxon>ecological metagenomes</taxon>
    </lineage>
</organism>
<dbReference type="Gene3D" id="3.90.1150.10">
    <property type="entry name" value="Aspartate Aminotransferase, domain 1"/>
    <property type="match status" value="1"/>
</dbReference>
<dbReference type="EMBL" id="CAFBSG010000023">
    <property type="protein sequence ID" value="CAB5241011.1"/>
    <property type="molecule type" value="Genomic_DNA"/>
</dbReference>
<evidence type="ECO:0000256" key="3">
    <source>
        <dbReference type="ARBA" id="ARBA00022576"/>
    </source>
</evidence>
<evidence type="ECO:0000256" key="5">
    <source>
        <dbReference type="ARBA" id="ARBA00022898"/>
    </source>
</evidence>
<dbReference type="Pfam" id="PF00202">
    <property type="entry name" value="Aminotran_3"/>
    <property type="match status" value="1"/>
</dbReference>
<evidence type="ECO:0000256" key="1">
    <source>
        <dbReference type="ARBA" id="ARBA00001933"/>
    </source>
</evidence>
<dbReference type="GO" id="GO:0034386">
    <property type="term" value="F:4-aminobutyrate:2-oxoglutarate transaminase activity"/>
    <property type="evidence" value="ECO:0007669"/>
    <property type="project" value="InterPro"/>
</dbReference>
<evidence type="ECO:0000256" key="2">
    <source>
        <dbReference type="ARBA" id="ARBA00008954"/>
    </source>
</evidence>
<dbReference type="InterPro" id="IPR015422">
    <property type="entry name" value="PyrdxlP-dep_Trfase_small"/>
</dbReference>
<dbReference type="InterPro" id="IPR015424">
    <property type="entry name" value="PyrdxlP-dep_Trfase"/>
</dbReference>
<dbReference type="NCBIfam" id="NF004714">
    <property type="entry name" value="PRK06058.1"/>
    <property type="match status" value="1"/>
</dbReference>
<dbReference type="GO" id="GO:0042802">
    <property type="term" value="F:identical protein binding"/>
    <property type="evidence" value="ECO:0007669"/>
    <property type="project" value="TreeGrafter"/>
</dbReference>
<evidence type="ECO:0000313" key="6">
    <source>
        <dbReference type="EMBL" id="CAB5241011.1"/>
    </source>
</evidence>
<dbReference type="PANTHER" id="PTHR11986">
    <property type="entry name" value="AMINOTRANSFERASE CLASS III"/>
    <property type="match status" value="1"/>
</dbReference>
<dbReference type="FunFam" id="3.40.640.10:FF:000013">
    <property type="entry name" value="4-aminobutyrate aminotransferase"/>
    <property type="match status" value="1"/>
</dbReference>
<dbReference type="AlphaFoldDB" id="A0A6J7XVY3"/>
<dbReference type="PIRSF" id="PIRSF000521">
    <property type="entry name" value="Transaminase_4ab_Lys_Orn"/>
    <property type="match status" value="1"/>
</dbReference>
<dbReference type="InterPro" id="IPR049704">
    <property type="entry name" value="Aminotrans_3_PPA_site"/>
</dbReference>
<comment type="similarity">
    <text evidence="2">Belongs to the class-III pyridoxal-phosphate-dependent aminotransferase family.</text>
</comment>